<dbReference type="AlphaFoldDB" id="A0A820QS70"/>
<dbReference type="PROSITE" id="PS51415">
    <property type="entry name" value="XYLOSE_ISOMERASE"/>
    <property type="match status" value="1"/>
</dbReference>
<keyword evidence="2" id="KW-0413">Isomerase</keyword>
<dbReference type="PANTHER" id="PTHR48306:SF1">
    <property type="entry name" value="XYLOSE ISOMERASE"/>
    <property type="match status" value="1"/>
</dbReference>
<evidence type="ECO:0000256" key="3">
    <source>
        <dbReference type="ARBA" id="ARBA00023277"/>
    </source>
</evidence>
<protein>
    <submittedName>
        <fullName evidence="4">Uncharacterized protein</fullName>
    </submittedName>
</protein>
<dbReference type="PANTHER" id="PTHR48306">
    <property type="entry name" value="XYLOSE ISOMERASE"/>
    <property type="match status" value="1"/>
</dbReference>
<dbReference type="GO" id="GO:0005975">
    <property type="term" value="P:carbohydrate metabolic process"/>
    <property type="evidence" value="ECO:0007669"/>
    <property type="project" value="InterPro"/>
</dbReference>
<dbReference type="InterPro" id="IPR001998">
    <property type="entry name" value="Xylose_isomerase"/>
</dbReference>
<reference evidence="4" key="1">
    <citation type="submission" date="2021-02" db="EMBL/GenBank/DDBJ databases">
        <authorList>
            <person name="Nowell W R."/>
        </authorList>
    </citation>
    <scope>NUCLEOTIDE SEQUENCE</scope>
</reference>
<keyword evidence="1" id="KW-0479">Metal-binding</keyword>
<evidence type="ECO:0000313" key="4">
    <source>
        <dbReference type="EMBL" id="CAF4423638.1"/>
    </source>
</evidence>
<dbReference type="EMBL" id="CAJOAZ010029232">
    <property type="protein sequence ID" value="CAF4423638.1"/>
    <property type="molecule type" value="Genomic_DNA"/>
</dbReference>
<dbReference type="SUPFAM" id="SSF51658">
    <property type="entry name" value="Xylose isomerase-like"/>
    <property type="match status" value="1"/>
</dbReference>
<gene>
    <name evidence="4" type="ORF">OXD698_LOCUS52793</name>
</gene>
<dbReference type="InterPro" id="IPR036237">
    <property type="entry name" value="Xyl_isomerase-like_sf"/>
</dbReference>
<proteinExistence type="predicted"/>
<sequence length="58" mass="6570">ALVKQRYASYDDTDIGKKIANGKATFEELHAFAKKNGEPAKTSGEQEKYEAIFNRYLD</sequence>
<evidence type="ECO:0000256" key="1">
    <source>
        <dbReference type="ARBA" id="ARBA00022723"/>
    </source>
</evidence>
<dbReference type="GO" id="GO:0046872">
    <property type="term" value="F:metal ion binding"/>
    <property type="evidence" value="ECO:0007669"/>
    <property type="project" value="UniProtKB-KW"/>
</dbReference>
<comment type="caution">
    <text evidence="4">The sequence shown here is derived from an EMBL/GenBank/DDBJ whole genome shotgun (WGS) entry which is preliminary data.</text>
</comment>
<dbReference type="Gene3D" id="3.20.20.150">
    <property type="entry name" value="Divalent-metal-dependent TIM barrel enzymes"/>
    <property type="match status" value="1"/>
</dbReference>
<organism evidence="4 5">
    <name type="scientific">Adineta steineri</name>
    <dbReference type="NCBI Taxonomy" id="433720"/>
    <lineage>
        <taxon>Eukaryota</taxon>
        <taxon>Metazoa</taxon>
        <taxon>Spiralia</taxon>
        <taxon>Gnathifera</taxon>
        <taxon>Rotifera</taxon>
        <taxon>Eurotatoria</taxon>
        <taxon>Bdelloidea</taxon>
        <taxon>Adinetida</taxon>
        <taxon>Adinetidae</taxon>
        <taxon>Adineta</taxon>
    </lineage>
</organism>
<feature type="non-terminal residue" evidence="4">
    <location>
        <position position="1"/>
    </location>
</feature>
<name>A0A820QS70_9BILA</name>
<dbReference type="GO" id="GO:0009045">
    <property type="term" value="F:xylose isomerase activity"/>
    <property type="evidence" value="ECO:0007669"/>
    <property type="project" value="InterPro"/>
</dbReference>
<keyword evidence="3" id="KW-0119">Carbohydrate metabolism</keyword>
<dbReference type="Proteomes" id="UP000663844">
    <property type="component" value="Unassembled WGS sequence"/>
</dbReference>
<evidence type="ECO:0000256" key="2">
    <source>
        <dbReference type="ARBA" id="ARBA00023235"/>
    </source>
</evidence>
<evidence type="ECO:0000313" key="5">
    <source>
        <dbReference type="Proteomes" id="UP000663844"/>
    </source>
</evidence>
<accession>A0A820QS70</accession>